<evidence type="ECO:0000313" key="2">
    <source>
        <dbReference type="EMBL" id="MBI3128695.1"/>
    </source>
</evidence>
<dbReference type="Pfam" id="PF09723">
    <property type="entry name" value="Zn_ribbon_8"/>
    <property type="match status" value="1"/>
</dbReference>
<accession>A0A932MNG2</accession>
<dbReference type="NCBIfam" id="TIGR02605">
    <property type="entry name" value="CxxC_CxxC_SSSS"/>
    <property type="match status" value="1"/>
</dbReference>
<comment type="caution">
    <text evidence="2">The sequence shown here is derived from an EMBL/GenBank/DDBJ whole genome shotgun (WGS) entry which is preliminary data.</text>
</comment>
<gene>
    <name evidence="2" type="ORF">HYZ11_13910</name>
</gene>
<organism evidence="2 3">
    <name type="scientific">Tectimicrobiota bacterium</name>
    <dbReference type="NCBI Taxonomy" id="2528274"/>
    <lineage>
        <taxon>Bacteria</taxon>
        <taxon>Pseudomonadati</taxon>
        <taxon>Nitrospinota/Tectimicrobiota group</taxon>
        <taxon>Candidatus Tectimicrobiota</taxon>
    </lineage>
</organism>
<protein>
    <submittedName>
        <fullName evidence="2">Zinc ribbon domain-containing protein</fullName>
    </submittedName>
</protein>
<reference evidence="2" key="1">
    <citation type="submission" date="2020-07" db="EMBL/GenBank/DDBJ databases">
        <title>Huge and variable diversity of episymbiotic CPR bacteria and DPANN archaea in groundwater ecosystems.</title>
        <authorList>
            <person name="He C.Y."/>
            <person name="Keren R."/>
            <person name="Whittaker M."/>
            <person name="Farag I.F."/>
            <person name="Doudna J."/>
            <person name="Cate J.H.D."/>
            <person name="Banfield J.F."/>
        </authorList>
    </citation>
    <scope>NUCLEOTIDE SEQUENCE</scope>
    <source>
        <strain evidence="2">NC_groundwater_763_Ag_S-0.2um_68_21</strain>
    </source>
</reference>
<dbReference type="EMBL" id="JACPUR010000035">
    <property type="protein sequence ID" value="MBI3128695.1"/>
    <property type="molecule type" value="Genomic_DNA"/>
</dbReference>
<dbReference type="AlphaFoldDB" id="A0A932MNG2"/>
<dbReference type="Proteomes" id="UP000782312">
    <property type="component" value="Unassembled WGS sequence"/>
</dbReference>
<proteinExistence type="predicted"/>
<sequence length="76" mass="8131">MPIYEFHCEPCGETFECIMQEAGKRVPCPGCGSDEVSRRVSAFAARTSVQRRGGVVDLSSGCCPCTRGGAGHFHAH</sequence>
<name>A0A932MNG2_UNCTE</name>
<dbReference type="SMART" id="SM00834">
    <property type="entry name" value="CxxC_CXXC_SSSS"/>
    <property type="match status" value="1"/>
</dbReference>
<evidence type="ECO:0000259" key="1">
    <source>
        <dbReference type="SMART" id="SM00834"/>
    </source>
</evidence>
<feature type="domain" description="Putative regulatory protein FmdB zinc ribbon" evidence="1">
    <location>
        <begin position="1"/>
        <end position="41"/>
    </location>
</feature>
<evidence type="ECO:0000313" key="3">
    <source>
        <dbReference type="Proteomes" id="UP000782312"/>
    </source>
</evidence>
<dbReference type="InterPro" id="IPR013429">
    <property type="entry name" value="Regulatory_FmdB_Zinc_ribbon"/>
</dbReference>